<keyword evidence="2" id="KW-1133">Transmembrane helix</keyword>
<keyword evidence="2" id="KW-0472">Membrane</keyword>
<gene>
    <name evidence="3" type="ORF">GL284_00240</name>
</gene>
<protein>
    <recommendedName>
        <fullName evidence="5">Dynamin</fullName>
    </recommendedName>
</protein>
<feature type="compositionally biased region" description="Low complexity" evidence="1">
    <location>
        <begin position="75"/>
        <end position="86"/>
    </location>
</feature>
<organism evidence="3 4">
    <name type="scientific">Paracoccus shanxieyensis</name>
    <dbReference type="NCBI Taxonomy" id="2675752"/>
    <lineage>
        <taxon>Bacteria</taxon>
        <taxon>Pseudomonadati</taxon>
        <taxon>Pseudomonadota</taxon>
        <taxon>Alphaproteobacteria</taxon>
        <taxon>Rhodobacterales</taxon>
        <taxon>Paracoccaceae</taxon>
        <taxon>Paracoccus</taxon>
    </lineage>
</organism>
<evidence type="ECO:0008006" key="5">
    <source>
        <dbReference type="Google" id="ProtNLM"/>
    </source>
</evidence>
<evidence type="ECO:0000313" key="3">
    <source>
        <dbReference type="EMBL" id="MTH62692.1"/>
    </source>
</evidence>
<proteinExistence type="predicted"/>
<dbReference type="Proteomes" id="UP000478740">
    <property type="component" value="Unassembled WGS sequence"/>
</dbReference>
<feature type="compositionally biased region" description="Low complexity" evidence="1">
    <location>
        <begin position="33"/>
        <end position="65"/>
    </location>
</feature>
<comment type="caution">
    <text evidence="3">The sequence shown here is derived from an EMBL/GenBank/DDBJ whole genome shotgun (WGS) entry which is preliminary data.</text>
</comment>
<keyword evidence="2" id="KW-0812">Transmembrane</keyword>
<evidence type="ECO:0000256" key="2">
    <source>
        <dbReference type="SAM" id="Phobius"/>
    </source>
</evidence>
<evidence type="ECO:0000256" key="1">
    <source>
        <dbReference type="SAM" id="MobiDB-lite"/>
    </source>
</evidence>
<feature type="transmembrane region" description="Helical" evidence="2">
    <location>
        <begin position="9"/>
        <end position="27"/>
    </location>
</feature>
<dbReference type="EMBL" id="WMII01000001">
    <property type="protein sequence ID" value="MTH62692.1"/>
    <property type="molecule type" value="Genomic_DNA"/>
</dbReference>
<evidence type="ECO:0000313" key="4">
    <source>
        <dbReference type="Proteomes" id="UP000478740"/>
    </source>
</evidence>
<name>A0A6L6ITL9_9RHOB</name>
<accession>A0A6L6ITL9</accession>
<reference evidence="3 4" key="1">
    <citation type="submission" date="2019-11" db="EMBL/GenBank/DDBJ databases">
        <authorList>
            <person name="Dong K."/>
        </authorList>
    </citation>
    <scope>NUCLEOTIDE SEQUENCE [LARGE SCALE GENOMIC DNA]</scope>
    <source>
        <strain evidence="3 4">DK608</strain>
    </source>
</reference>
<keyword evidence="4" id="KW-1185">Reference proteome</keyword>
<dbReference type="RefSeq" id="WP_155042645.1">
    <property type="nucleotide sequence ID" value="NZ_WMIH01000001.1"/>
</dbReference>
<feature type="region of interest" description="Disordered" evidence="1">
    <location>
        <begin position="33"/>
        <end position="86"/>
    </location>
</feature>
<sequence>MAEQNKSNTWLIIGAIVVVLAVIYWFMSSGTTPEATAPAETGAATTMETPAAPADDPAVSVEPAAPATPAPADPAAPAGGTTAPAN</sequence>
<dbReference type="AlphaFoldDB" id="A0A6L6ITL9"/>